<dbReference type="PANTHER" id="PTHR10120">
    <property type="entry name" value="CAAX PRENYL PROTEASE 1"/>
    <property type="match status" value="1"/>
</dbReference>
<feature type="transmembrane region" description="Helical" evidence="7">
    <location>
        <begin position="5"/>
        <end position="26"/>
    </location>
</feature>
<evidence type="ECO:0000313" key="11">
    <source>
        <dbReference type="Proteomes" id="UP000627781"/>
    </source>
</evidence>
<evidence type="ECO:0000256" key="7">
    <source>
        <dbReference type="SAM" id="Phobius"/>
    </source>
</evidence>
<feature type="transmembrane region" description="Helical" evidence="7">
    <location>
        <begin position="177"/>
        <end position="198"/>
    </location>
</feature>
<protein>
    <submittedName>
        <fullName evidence="10">M48 family metalloprotease</fullName>
    </submittedName>
</protein>
<evidence type="ECO:0000259" key="9">
    <source>
        <dbReference type="Pfam" id="PF16491"/>
    </source>
</evidence>
<dbReference type="Gene3D" id="3.30.2010.10">
    <property type="entry name" value="Metalloproteases ('zincins'), catalytic domain"/>
    <property type="match status" value="1"/>
</dbReference>
<keyword evidence="11" id="KW-1185">Reference proteome</keyword>
<evidence type="ECO:0000256" key="1">
    <source>
        <dbReference type="ARBA" id="ARBA00022670"/>
    </source>
</evidence>
<evidence type="ECO:0000256" key="2">
    <source>
        <dbReference type="ARBA" id="ARBA00022723"/>
    </source>
</evidence>
<dbReference type="Proteomes" id="UP000627781">
    <property type="component" value="Unassembled WGS sequence"/>
</dbReference>
<gene>
    <name evidence="10" type="ORF">H9661_08295</name>
</gene>
<evidence type="ECO:0000313" key="10">
    <source>
        <dbReference type="EMBL" id="MBD7911353.1"/>
    </source>
</evidence>
<evidence type="ECO:0000256" key="4">
    <source>
        <dbReference type="ARBA" id="ARBA00022833"/>
    </source>
</evidence>
<evidence type="ECO:0000256" key="5">
    <source>
        <dbReference type="ARBA" id="ARBA00023049"/>
    </source>
</evidence>
<accession>A0ABR8PT47</accession>
<dbReference type="RefSeq" id="WP_143316048.1">
    <property type="nucleotide sequence ID" value="NZ_JACSRA010000010.1"/>
</dbReference>
<keyword evidence="7" id="KW-1133">Transmembrane helix</keyword>
<keyword evidence="5 6" id="KW-0482">Metalloprotease</keyword>
<organism evidence="10 11">
    <name type="scientific">Clostridium cibarium</name>
    <dbReference type="NCBI Taxonomy" id="2762247"/>
    <lineage>
        <taxon>Bacteria</taxon>
        <taxon>Bacillati</taxon>
        <taxon>Bacillota</taxon>
        <taxon>Clostridia</taxon>
        <taxon>Eubacteriales</taxon>
        <taxon>Clostridiaceae</taxon>
        <taxon>Clostridium</taxon>
    </lineage>
</organism>
<dbReference type="Pfam" id="PF16491">
    <property type="entry name" value="Peptidase_M48_N"/>
    <property type="match status" value="1"/>
</dbReference>
<evidence type="ECO:0000256" key="3">
    <source>
        <dbReference type="ARBA" id="ARBA00022801"/>
    </source>
</evidence>
<name>A0ABR8PT47_9CLOT</name>
<proteinExistence type="inferred from homology"/>
<feature type="transmembrane region" description="Helical" evidence="7">
    <location>
        <begin position="291"/>
        <end position="310"/>
    </location>
</feature>
<keyword evidence="7" id="KW-0472">Membrane</keyword>
<feature type="domain" description="Peptidase M48" evidence="8">
    <location>
        <begin position="213"/>
        <end position="403"/>
    </location>
</feature>
<comment type="cofactor">
    <cofactor evidence="6">
        <name>Zn(2+)</name>
        <dbReference type="ChEBI" id="CHEBI:29105"/>
    </cofactor>
    <text evidence="6">Binds 1 zinc ion per subunit.</text>
</comment>
<keyword evidence="4 6" id="KW-0862">Zinc</keyword>
<dbReference type="InterPro" id="IPR032456">
    <property type="entry name" value="Peptidase_M48_N"/>
</dbReference>
<feature type="transmembrane region" description="Helical" evidence="7">
    <location>
        <begin position="67"/>
        <end position="86"/>
    </location>
</feature>
<feature type="transmembrane region" description="Helical" evidence="7">
    <location>
        <begin position="148"/>
        <end position="170"/>
    </location>
</feature>
<evidence type="ECO:0000259" key="8">
    <source>
        <dbReference type="Pfam" id="PF01435"/>
    </source>
</evidence>
<feature type="transmembrane region" description="Helical" evidence="7">
    <location>
        <begin position="322"/>
        <end position="340"/>
    </location>
</feature>
<sequence length="409" mass="46754">MKKFLIRTMVGFALIFVILFCITMFLEYKNKSNLLEEVKIEQIVEDGKIQVPATPSKVEVNYEFSQVYFYSGILINLSIPVLFYYFGGIEVIKKANFRKKIVEGGVLCILYGALSEILIFPKILFSSFYRAKLVGLSNQSFFDFLGDFAKGIGEDLLLTLPIAVIIYLIFINKKRWYIWVSAILVAISLVSNYVYPYIDEIENDLVDMEGGGLKDKILELSKDAGIENLEIKVIPKSHKTGSMNAYMTGIHNSRRIVFWDTTLNKLSDKEILSVAAHEMGHYKLNHIQKSMIFELIGIVLLILSIHILMTKNKGKDYRKIENIPKILLIINIISILIMPIESAYSRKAEVEADEFAMRITGDNLTNGLLELRFVESNLTPVDVNGLYKWLAYDHPTVKERIENSNNFKN</sequence>
<dbReference type="EMBL" id="JACSRA010000010">
    <property type="protein sequence ID" value="MBD7911353.1"/>
    <property type="molecule type" value="Genomic_DNA"/>
</dbReference>
<dbReference type="GO" id="GO:0008237">
    <property type="term" value="F:metallopeptidase activity"/>
    <property type="evidence" value="ECO:0007669"/>
    <property type="project" value="UniProtKB-KW"/>
</dbReference>
<feature type="transmembrane region" description="Helical" evidence="7">
    <location>
        <begin position="106"/>
        <end position="128"/>
    </location>
</feature>
<dbReference type="Pfam" id="PF01435">
    <property type="entry name" value="Peptidase_M48"/>
    <property type="match status" value="1"/>
</dbReference>
<comment type="caution">
    <text evidence="10">The sequence shown here is derived from an EMBL/GenBank/DDBJ whole genome shotgun (WGS) entry which is preliminary data.</text>
</comment>
<evidence type="ECO:0000256" key="6">
    <source>
        <dbReference type="RuleBase" id="RU003983"/>
    </source>
</evidence>
<keyword evidence="7" id="KW-0812">Transmembrane</keyword>
<dbReference type="InterPro" id="IPR001915">
    <property type="entry name" value="Peptidase_M48"/>
</dbReference>
<comment type="similarity">
    <text evidence="6">Belongs to the peptidase M48 family.</text>
</comment>
<reference evidence="10 11" key="1">
    <citation type="submission" date="2020-08" db="EMBL/GenBank/DDBJ databases">
        <title>A Genomic Blueprint of the Chicken Gut Microbiome.</title>
        <authorList>
            <person name="Gilroy R."/>
            <person name="Ravi A."/>
            <person name="Getino M."/>
            <person name="Pursley I."/>
            <person name="Horton D.L."/>
            <person name="Alikhan N.-F."/>
            <person name="Baker D."/>
            <person name="Gharbi K."/>
            <person name="Hall N."/>
            <person name="Watson M."/>
            <person name="Adriaenssens E.M."/>
            <person name="Foster-Nyarko E."/>
            <person name="Jarju S."/>
            <person name="Secka A."/>
            <person name="Antonio M."/>
            <person name="Oren A."/>
            <person name="Chaudhuri R."/>
            <person name="La Ragione R.M."/>
            <person name="Hildebrand F."/>
            <person name="Pallen M.J."/>
        </authorList>
    </citation>
    <scope>NUCLEOTIDE SEQUENCE [LARGE SCALE GENOMIC DNA]</scope>
    <source>
        <strain evidence="10 11">Sa3CVN1</strain>
    </source>
</reference>
<feature type="domain" description="CAAX prenyl protease 1 N-terminal" evidence="9">
    <location>
        <begin position="69"/>
        <end position="197"/>
    </location>
</feature>
<keyword evidence="1 6" id="KW-0645">Protease</keyword>
<keyword evidence="2" id="KW-0479">Metal-binding</keyword>
<keyword evidence="3 6" id="KW-0378">Hydrolase</keyword>